<dbReference type="EMBL" id="ML208317">
    <property type="protein sequence ID" value="TFK70168.1"/>
    <property type="molecule type" value="Genomic_DNA"/>
</dbReference>
<dbReference type="Proteomes" id="UP000308600">
    <property type="component" value="Unassembled WGS sequence"/>
</dbReference>
<evidence type="ECO:0000313" key="2">
    <source>
        <dbReference type="Proteomes" id="UP000308600"/>
    </source>
</evidence>
<evidence type="ECO:0000313" key="1">
    <source>
        <dbReference type="EMBL" id="TFK70168.1"/>
    </source>
</evidence>
<name>A0ACD3AWP0_9AGAR</name>
<organism evidence="1 2">
    <name type="scientific">Pluteus cervinus</name>
    <dbReference type="NCBI Taxonomy" id="181527"/>
    <lineage>
        <taxon>Eukaryota</taxon>
        <taxon>Fungi</taxon>
        <taxon>Dikarya</taxon>
        <taxon>Basidiomycota</taxon>
        <taxon>Agaricomycotina</taxon>
        <taxon>Agaricomycetes</taxon>
        <taxon>Agaricomycetidae</taxon>
        <taxon>Agaricales</taxon>
        <taxon>Pluteineae</taxon>
        <taxon>Pluteaceae</taxon>
        <taxon>Pluteus</taxon>
    </lineage>
</organism>
<keyword evidence="2" id="KW-1185">Reference proteome</keyword>
<proteinExistence type="predicted"/>
<accession>A0ACD3AWP0</accession>
<protein>
    <submittedName>
        <fullName evidence="1">Uncharacterized protein</fullName>
    </submittedName>
</protein>
<reference evidence="1 2" key="1">
    <citation type="journal article" date="2019" name="Nat. Ecol. Evol.">
        <title>Megaphylogeny resolves global patterns of mushroom evolution.</title>
        <authorList>
            <person name="Varga T."/>
            <person name="Krizsan K."/>
            <person name="Foldi C."/>
            <person name="Dima B."/>
            <person name="Sanchez-Garcia M."/>
            <person name="Sanchez-Ramirez S."/>
            <person name="Szollosi G.J."/>
            <person name="Szarkandi J.G."/>
            <person name="Papp V."/>
            <person name="Albert L."/>
            <person name="Andreopoulos W."/>
            <person name="Angelini C."/>
            <person name="Antonin V."/>
            <person name="Barry K.W."/>
            <person name="Bougher N.L."/>
            <person name="Buchanan P."/>
            <person name="Buyck B."/>
            <person name="Bense V."/>
            <person name="Catcheside P."/>
            <person name="Chovatia M."/>
            <person name="Cooper J."/>
            <person name="Damon W."/>
            <person name="Desjardin D."/>
            <person name="Finy P."/>
            <person name="Geml J."/>
            <person name="Haridas S."/>
            <person name="Hughes K."/>
            <person name="Justo A."/>
            <person name="Karasinski D."/>
            <person name="Kautmanova I."/>
            <person name="Kiss B."/>
            <person name="Kocsube S."/>
            <person name="Kotiranta H."/>
            <person name="LaButti K.M."/>
            <person name="Lechner B.E."/>
            <person name="Liimatainen K."/>
            <person name="Lipzen A."/>
            <person name="Lukacs Z."/>
            <person name="Mihaltcheva S."/>
            <person name="Morgado L.N."/>
            <person name="Niskanen T."/>
            <person name="Noordeloos M.E."/>
            <person name="Ohm R.A."/>
            <person name="Ortiz-Santana B."/>
            <person name="Ovrebo C."/>
            <person name="Racz N."/>
            <person name="Riley R."/>
            <person name="Savchenko A."/>
            <person name="Shiryaev A."/>
            <person name="Soop K."/>
            <person name="Spirin V."/>
            <person name="Szebenyi C."/>
            <person name="Tomsovsky M."/>
            <person name="Tulloss R.E."/>
            <person name="Uehling J."/>
            <person name="Grigoriev I.V."/>
            <person name="Vagvolgyi C."/>
            <person name="Papp T."/>
            <person name="Martin F.M."/>
            <person name="Miettinen O."/>
            <person name="Hibbett D.S."/>
            <person name="Nagy L.G."/>
        </authorList>
    </citation>
    <scope>NUCLEOTIDE SEQUENCE [LARGE SCALE GENOMIC DNA]</scope>
    <source>
        <strain evidence="1 2">NL-1719</strain>
    </source>
</reference>
<sequence length="127" mass="14711">MELSPIGKRFRSYPHQGRIPRLNTRLAKVPLQPHESIQSNHPIQDSRGSRCKRWMQDTRDASRNRIIFASTLLHSWFLLVLRKWAGGKNTIRPCEGIVHLNLQDRHPDDQTPTNAESPDCEQGLPER</sequence>
<gene>
    <name evidence="1" type="ORF">BDN72DRAFT_554290</name>
</gene>